<accession>A0A5P1V0N8</accession>
<reference evidence="2 3" key="1">
    <citation type="submission" date="2019-09" db="EMBL/GenBank/DDBJ databases">
        <title>Acinetobacter sp. C16S1 isolated from saline soil.</title>
        <authorList>
            <person name="Xu L."/>
            <person name="Sun J.-Q."/>
        </authorList>
    </citation>
    <scope>NUCLEOTIDE SEQUENCE [LARGE SCALE GENOMIC DNA]</scope>
    <source>
        <strain evidence="2 3">C16S1</strain>
    </source>
</reference>
<feature type="transmembrane region" description="Helical" evidence="1">
    <location>
        <begin position="229"/>
        <end position="245"/>
    </location>
</feature>
<proteinExistence type="predicted"/>
<evidence type="ECO:0000313" key="3">
    <source>
        <dbReference type="Proteomes" id="UP000325177"/>
    </source>
</evidence>
<feature type="transmembrane region" description="Helical" evidence="1">
    <location>
        <begin position="131"/>
        <end position="150"/>
    </location>
</feature>
<dbReference type="EMBL" id="CP043909">
    <property type="protein sequence ID" value="QER40986.1"/>
    <property type="molecule type" value="Genomic_DNA"/>
</dbReference>
<dbReference type="AlphaFoldDB" id="A0A5P1V0N8"/>
<keyword evidence="1" id="KW-1133">Transmembrane helix</keyword>
<keyword evidence="1" id="KW-0472">Membrane</keyword>
<gene>
    <name evidence="2" type="ORF">F2A31_15300</name>
</gene>
<protein>
    <recommendedName>
        <fullName evidence="4">O-antigen ligase family protein</fullName>
    </recommendedName>
</protein>
<dbReference type="Proteomes" id="UP000325177">
    <property type="component" value="Chromosome"/>
</dbReference>
<evidence type="ECO:0000313" key="2">
    <source>
        <dbReference type="EMBL" id="QER40986.1"/>
    </source>
</evidence>
<organism evidence="2 3">
    <name type="scientific">Acinetobacter suaedae</name>
    <dbReference type="NCBI Taxonomy" id="2609668"/>
    <lineage>
        <taxon>Bacteria</taxon>
        <taxon>Pseudomonadati</taxon>
        <taxon>Pseudomonadota</taxon>
        <taxon>Gammaproteobacteria</taxon>
        <taxon>Moraxellales</taxon>
        <taxon>Moraxellaceae</taxon>
        <taxon>Acinetobacter</taxon>
    </lineage>
</organism>
<feature type="transmembrane region" description="Helical" evidence="1">
    <location>
        <begin position="12"/>
        <end position="33"/>
    </location>
</feature>
<feature type="transmembrane region" description="Helical" evidence="1">
    <location>
        <begin position="335"/>
        <end position="362"/>
    </location>
</feature>
<feature type="transmembrane region" description="Helical" evidence="1">
    <location>
        <begin position="257"/>
        <end position="275"/>
    </location>
</feature>
<evidence type="ECO:0008006" key="4">
    <source>
        <dbReference type="Google" id="ProtNLM"/>
    </source>
</evidence>
<dbReference type="KEGG" id="asue:F2A31_15300"/>
<feature type="transmembrane region" description="Helical" evidence="1">
    <location>
        <begin position="170"/>
        <end position="193"/>
    </location>
</feature>
<feature type="transmembrane region" description="Helical" evidence="1">
    <location>
        <begin position="39"/>
        <end position="58"/>
    </location>
</feature>
<evidence type="ECO:0000256" key="1">
    <source>
        <dbReference type="SAM" id="Phobius"/>
    </source>
</evidence>
<feature type="transmembrane region" description="Helical" evidence="1">
    <location>
        <begin position="200"/>
        <end position="223"/>
    </location>
</feature>
<feature type="transmembrane region" description="Helical" evidence="1">
    <location>
        <begin position="94"/>
        <end position="119"/>
    </location>
</feature>
<keyword evidence="3" id="KW-1185">Reference proteome</keyword>
<name>A0A5P1V0N8_9GAMM</name>
<sequence>MKPINLKFLYPSQFFFSIFILTVFITLNISAAISGGGNTYIPILLLFILSAGFFLPFKIINGTFRVYKKFIFLLIFIFYFFLKAVFQYDDLSRFFAYTLGTSGGIILFYMIGCLVSNLFFKIYDLKKSFQINLLLFLLLIFFNLCLYYIFKSIYSNLRVDILLISDLDAGYQRSGDLITILFVIGSFIVYYLFESIKGLYLSVVTLVLYLFMLFFVVMSSQLIGSNKGFVIPLIISIILFYCIFFKVEMVDKEKFRYFKFLAIALLLSAVSYVVINIDFDALRFSGYGSGEESSLTSRIQIFKNNFYTHFSYSPYIGHLEVDSKLTGAGTYVHSFLFFCLTHFGIIGLGIIGVYLVLCFNFLSGNSNIQVFKRYVFVFILAFAVIATSLFWPVIWFVIGLLCPVFVCANSEIKK</sequence>
<keyword evidence="1" id="KW-0812">Transmembrane</keyword>
<feature type="transmembrane region" description="Helical" evidence="1">
    <location>
        <begin position="374"/>
        <end position="398"/>
    </location>
</feature>
<feature type="transmembrane region" description="Helical" evidence="1">
    <location>
        <begin position="70"/>
        <end position="88"/>
    </location>
</feature>
<dbReference type="RefSeq" id="WP_150027429.1">
    <property type="nucleotide sequence ID" value="NZ_CP043909.1"/>
</dbReference>